<gene>
    <name evidence="1" type="ORF">ANI02nite_03440</name>
</gene>
<name>A0A511X693_9PROT</name>
<protein>
    <submittedName>
        <fullName evidence="1">Uncharacterized protein</fullName>
    </submittedName>
</protein>
<dbReference type="Proteomes" id="UP000321635">
    <property type="component" value="Unassembled WGS sequence"/>
</dbReference>
<proteinExistence type="predicted"/>
<evidence type="ECO:0000313" key="1">
    <source>
        <dbReference type="EMBL" id="GEN58460.1"/>
    </source>
</evidence>
<evidence type="ECO:0000313" key="2">
    <source>
        <dbReference type="Proteomes" id="UP000321635"/>
    </source>
</evidence>
<dbReference type="AlphaFoldDB" id="A0A511X693"/>
<accession>A0A511X693</accession>
<comment type="caution">
    <text evidence="1">The sequence shown here is derived from an EMBL/GenBank/DDBJ whole genome shotgun (WGS) entry which is preliminary data.</text>
</comment>
<organism evidence="1 2">
    <name type="scientific">Acetobacter nitrogenifigens DSM 23921 = NBRC 105050</name>
    <dbReference type="NCBI Taxonomy" id="1120919"/>
    <lineage>
        <taxon>Bacteria</taxon>
        <taxon>Pseudomonadati</taxon>
        <taxon>Pseudomonadota</taxon>
        <taxon>Alphaproteobacteria</taxon>
        <taxon>Acetobacterales</taxon>
        <taxon>Acetobacteraceae</taxon>
        <taxon>Acetobacter</taxon>
    </lineage>
</organism>
<dbReference type="EMBL" id="BJYF01000001">
    <property type="protein sequence ID" value="GEN58460.1"/>
    <property type="molecule type" value="Genomic_DNA"/>
</dbReference>
<keyword evidence="2" id="KW-1185">Reference proteome</keyword>
<reference evidence="1 2" key="1">
    <citation type="submission" date="2019-07" db="EMBL/GenBank/DDBJ databases">
        <title>Whole genome shotgun sequence of Acetobacter nitrogenifigens NBRC 105050.</title>
        <authorList>
            <person name="Hosoyama A."/>
            <person name="Uohara A."/>
            <person name="Ohji S."/>
            <person name="Ichikawa N."/>
        </authorList>
    </citation>
    <scope>NUCLEOTIDE SEQUENCE [LARGE SCALE GENOMIC DNA]</scope>
    <source>
        <strain evidence="1 2">NBRC 105050</strain>
    </source>
</reference>
<sequence>MFNLRQNNVITGGHCVWQYGYDADWLYLSAWGEQKRMSWGFLRQFRDEAYGLV</sequence>
<dbReference type="RefSeq" id="WP_170230051.1">
    <property type="nucleotide sequence ID" value="NZ_BAPG01000067.1"/>
</dbReference>